<dbReference type="EMBL" id="CP001649">
    <property type="protein sequence ID" value="ACS80731.1"/>
    <property type="molecule type" value="Genomic_DNA"/>
</dbReference>
<dbReference type="SUPFAM" id="SSF52172">
    <property type="entry name" value="CheY-like"/>
    <property type="match status" value="1"/>
</dbReference>
<dbReference type="PROSITE" id="PS50110">
    <property type="entry name" value="RESPONSE_REGULATORY"/>
    <property type="match status" value="1"/>
</dbReference>
<dbReference type="PROSITE" id="PS50109">
    <property type="entry name" value="HIS_KIN"/>
    <property type="match status" value="1"/>
</dbReference>
<dbReference type="CDD" id="cd17546">
    <property type="entry name" value="REC_hyHK_CKI1_RcsC-like"/>
    <property type="match status" value="1"/>
</dbReference>
<feature type="domain" description="Histidine kinase" evidence="12">
    <location>
        <begin position="384"/>
        <end position="605"/>
    </location>
</feature>
<sequence>MNYLKKWWLTICFVSLTVLLTAIIIIPHSTTSRKALTELAHEIMLNISSYTLDKSESYLRPAENAAELTRFLADSNIVSSDNYQNMIRYFSEQLSLYHQLSGIYYGTTKGEFFMVTRSDNKVKNGLLSKTILFENGERKTTMTWTTAENKVLQSDLMPLDKYDPRKRPWFIEALMTNDVIWTEPYIFFTSQKPGISTASPVYDENGKLQGVVGVDITIAELSTFLNTLTIGQSGKAFIVDTNGNVVAFPDLEALKQTTQNNKIRLSKINELSDEICQKAYKSLSVHPDQIPQKPVFTTFEHHGARYNAVFTPFKNSHWPWIIGLYIPEDDYLGDIKKDYRLSVMTAALAILLSGLIGWVVARKLNAAKENAVAANHAKSQFLAVMSHEIRTPMNVILGTTDLLKDSHPRDDQKKYIKLLDDAGEGLLALINDILDMSKVEAGLLDLESIDFNPSKIMRQSCSVFEHSASQKGIELACRVDGKLPGLVQGDPVRVKQILLNLIGNAVKFTDTGGVYVQAGYKQLTNNNVELKFEIQDTGPGIPKDRQHAIFEHFTQADSSITREYQGTGLGLSISKKLCDMMNGKITVSSSPGSGSTFTFTITMKEVKDSHTKAEKFKNLPEDRTLPRKVLLIEDNKSNRLLFKHFISDSPHIMKCASNGEEGIEIYKEFQPDIIFMDIEMPVMDGYKATEEIRDWERIIGLSPVPIIALSAHAIKGTAEAAREAGCTSYMTKPITKLQFLERIERDSQLNNKNHY</sequence>
<dbReference type="SUPFAM" id="SSF55874">
    <property type="entry name" value="ATPase domain of HSP90 chaperone/DNA topoisomerase II/histidine kinase"/>
    <property type="match status" value="1"/>
</dbReference>
<dbReference type="Pfam" id="PF00072">
    <property type="entry name" value="Response_reg"/>
    <property type="match status" value="1"/>
</dbReference>
<dbReference type="InterPro" id="IPR003594">
    <property type="entry name" value="HATPase_dom"/>
</dbReference>
<dbReference type="HOGENOM" id="CLU_000445_114_10_7"/>
<dbReference type="GO" id="GO:0005886">
    <property type="term" value="C:plasma membrane"/>
    <property type="evidence" value="ECO:0007669"/>
    <property type="project" value="UniProtKB-SubCell"/>
</dbReference>
<dbReference type="CDD" id="cd12913">
    <property type="entry name" value="PDC1_MCP_like"/>
    <property type="match status" value="1"/>
</dbReference>
<evidence type="ECO:0000256" key="5">
    <source>
        <dbReference type="ARBA" id="ARBA00022553"/>
    </source>
</evidence>
<dbReference type="PRINTS" id="PR00344">
    <property type="entry name" value="BCTRLSENSOR"/>
</dbReference>
<dbReference type="Pfam" id="PF02518">
    <property type="entry name" value="HATPase_c"/>
    <property type="match status" value="1"/>
</dbReference>
<dbReference type="KEGG" id="dsa:Desal_2677"/>
<proteinExistence type="predicted"/>
<dbReference type="FunFam" id="3.30.565.10:FF:000010">
    <property type="entry name" value="Sensor histidine kinase RcsC"/>
    <property type="match status" value="1"/>
</dbReference>
<evidence type="ECO:0000259" key="12">
    <source>
        <dbReference type="PROSITE" id="PS50109"/>
    </source>
</evidence>
<dbReference type="SUPFAM" id="SSF47384">
    <property type="entry name" value="Homodimeric domain of signal transducing histidine kinase"/>
    <property type="match status" value="1"/>
</dbReference>
<dbReference type="PANTHER" id="PTHR45339:SF1">
    <property type="entry name" value="HYBRID SIGNAL TRANSDUCTION HISTIDINE KINASE J"/>
    <property type="match status" value="1"/>
</dbReference>
<evidence type="ECO:0000313" key="15">
    <source>
        <dbReference type="Proteomes" id="UP000002601"/>
    </source>
</evidence>
<keyword evidence="7 11" id="KW-1133">Transmembrane helix</keyword>
<dbReference type="SMART" id="SM00387">
    <property type="entry name" value="HATPase_c"/>
    <property type="match status" value="1"/>
</dbReference>
<dbReference type="AlphaFoldDB" id="C6BYX4"/>
<dbReference type="Proteomes" id="UP000002601">
    <property type="component" value="Chromosome"/>
</dbReference>
<evidence type="ECO:0000259" key="13">
    <source>
        <dbReference type="PROSITE" id="PS50110"/>
    </source>
</evidence>
<dbReference type="RefSeq" id="WP_015852547.1">
    <property type="nucleotide sequence ID" value="NC_012881.1"/>
</dbReference>
<accession>C6BYX4</accession>
<organism evidence="14 15">
    <name type="scientific">Maridesulfovibrio salexigens (strain ATCC 14822 / DSM 2638 / NCIMB 8403 / VKM B-1763)</name>
    <name type="common">Desulfovibrio salexigens</name>
    <dbReference type="NCBI Taxonomy" id="526222"/>
    <lineage>
        <taxon>Bacteria</taxon>
        <taxon>Pseudomonadati</taxon>
        <taxon>Thermodesulfobacteriota</taxon>
        <taxon>Desulfovibrionia</taxon>
        <taxon>Desulfovibrionales</taxon>
        <taxon>Desulfovibrionaceae</taxon>
        <taxon>Maridesulfovibrio</taxon>
    </lineage>
</organism>
<evidence type="ECO:0000256" key="9">
    <source>
        <dbReference type="ARBA" id="ARBA00023136"/>
    </source>
</evidence>
<evidence type="ECO:0000256" key="1">
    <source>
        <dbReference type="ARBA" id="ARBA00000085"/>
    </source>
</evidence>
<keyword evidence="14" id="KW-0808">Transferase</keyword>
<keyword evidence="5 10" id="KW-0597">Phosphoprotein</keyword>
<evidence type="ECO:0000256" key="2">
    <source>
        <dbReference type="ARBA" id="ARBA00004651"/>
    </source>
</evidence>
<evidence type="ECO:0000256" key="11">
    <source>
        <dbReference type="SAM" id="Phobius"/>
    </source>
</evidence>
<dbReference type="PANTHER" id="PTHR45339">
    <property type="entry name" value="HYBRID SIGNAL TRANSDUCTION HISTIDINE KINASE J"/>
    <property type="match status" value="1"/>
</dbReference>
<dbReference type="Gene3D" id="3.40.50.2300">
    <property type="match status" value="1"/>
</dbReference>
<protein>
    <recommendedName>
        <fullName evidence="3">histidine kinase</fullName>
        <ecNumber evidence="3">2.7.13.3</ecNumber>
    </recommendedName>
</protein>
<gene>
    <name evidence="14" type="ordered locus">Desal_2677</name>
</gene>
<comment type="catalytic activity">
    <reaction evidence="1">
        <text>ATP + protein L-histidine = ADP + protein N-phospho-L-histidine.</text>
        <dbReference type="EC" id="2.7.13.3"/>
    </reaction>
</comment>
<dbReference type="InterPro" id="IPR005467">
    <property type="entry name" value="His_kinase_dom"/>
</dbReference>
<dbReference type="SMART" id="SM00448">
    <property type="entry name" value="REC"/>
    <property type="match status" value="1"/>
</dbReference>
<dbReference type="GO" id="GO:0000155">
    <property type="term" value="F:phosphorelay sensor kinase activity"/>
    <property type="evidence" value="ECO:0007669"/>
    <property type="project" value="InterPro"/>
</dbReference>
<dbReference type="CDD" id="cd16922">
    <property type="entry name" value="HATPase_EvgS-ArcB-TorS-like"/>
    <property type="match status" value="1"/>
</dbReference>
<dbReference type="InterPro" id="IPR003661">
    <property type="entry name" value="HisK_dim/P_dom"/>
</dbReference>
<dbReference type="CDD" id="cd00082">
    <property type="entry name" value="HisKA"/>
    <property type="match status" value="1"/>
</dbReference>
<keyword evidence="15" id="KW-1185">Reference proteome</keyword>
<name>C6BYX4_MARSD</name>
<dbReference type="eggNOG" id="COG5002">
    <property type="taxonomic scope" value="Bacteria"/>
</dbReference>
<dbReference type="InterPro" id="IPR029151">
    <property type="entry name" value="Sensor-like_sf"/>
</dbReference>
<dbReference type="Pfam" id="PF02743">
    <property type="entry name" value="dCache_1"/>
    <property type="match status" value="1"/>
</dbReference>
<dbReference type="SUPFAM" id="SSF103190">
    <property type="entry name" value="Sensory domain-like"/>
    <property type="match status" value="1"/>
</dbReference>
<dbReference type="STRING" id="526222.Desal_2677"/>
<dbReference type="Gene3D" id="3.30.450.20">
    <property type="entry name" value="PAS domain"/>
    <property type="match status" value="1"/>
</dbReference>
<evidence type="ECO:0000256" key="3">
    <source>
        <dbReference type="ARBA" id="ARBA00012438"/>
    </source>
</evidence>
<dbReference type="InterPro" id="IPR036890">
    <property type="entry name" value="HATPase_C_sf"/>
</dbReference>
<dbReference type="SMART" id="SM00388">
    <property type="entry name" value="HisKA"/>
    <property type="match status" value="1"/>
</dbReference>
<dbReference type="EC" id="2.7.13.3" evidence="3"/>
<evidence type="ECO:0000256" key="10">
    <source>
        <dbReference type="PROSITE-ProRule" id="PRU00169"/>
    </source>
</evidence>
<evidence type="ECO:0000256" key="6">
    <source>
        <dbReference type="ARBA" id="ARBA00022692"/>
    </source>
</evidence>
<dbReference type="CDD" id="cd12912">
    <property type="entry name" value="PDC2_MCP_like"/>
    <property type="match status" value="1"/>
</dbReference>
<evidence type="ECO:0000313" key="14">
    <source>
        <dbReference type="EMBL" id="ACS80731.1"/>
    </source>
</evidence>
<keyword evidence="14" id="KW-0418">Kinase</keyword>
<reference evidence="14 15" key="1">
    <citation type="submission" date="2009-06" db="EMBL/GenBank/DDBJ databases">
        <title>Complete sequence of Desulfovibrio salexigens DSM 2638.</title>
        <authorList>
            <consortium name="US DOE Joint Genome Institute"/>
            <person name="Lucas S."/>
            <person name="Copeland A."/>
            <person name="Lapidus A."/>
            <person name="Glavina del Rio T."/>
            <person name="Tice H."/>
            <person name="Bruce D."/>
            <person name="Goodwin L."/>
            <person name="Pitluck S."/>
            <person name="Munk A.C."/>
            <person name="Brettin T."/>
            <person name="Detter J.C."/>
            <person name="Han C."/>
            <person name="Tapia R."/>
            <person name="Larimer F."/>
            <person name="Land M."/>
            <person name="Hauser L."/>
            <person name="Kyrpides N."/>
            <person name="Anderson I."/>
            <person name="Wall J.D."/>
            <person name="Arkin A.P."/>
            <person name="Dehal P."/>
            <person name="Chivian D."/>
            <person name="Giles B."/>
            <person name="Hazen T.C."/>
        </authorList>
    </citation>
    <scope>NUCLEOTIDE SEQUENCE [LARGE SCALE GENOMIC DNA]</scope>
    <source>
        <strain evidence="15">ATCC 14822 / DSM 2638 / NCIMB 8403 / VKM B-1763</strain>
    </source>
</reference>
<feature type="modified residue" description="4-aspartylphosphate" evidence="10">
    <location>
        <position position="677"/>
    </location>
</feature>
<dbReference type="Gene3D" id="1.10.287.130">
    <property type="match status" value="1"/>
</dbReference>
<comment type="subcellular location">
    <subcellularLocation>
        <location evidence="2">Cell membrane</location>
        <topology evidence="2">Multi-pass membrane protein</topology>
    </subcellularLocation>
</comment>
<dbReference type="Gene3D" id="3.30.565.10">
    <property type="entry name" value="Histidine kinase-like ATPase, C-terminal domain"/>
    <property type="match status" value="1"/>
</dbReference>
<dbReference type="InterPro" id="IPR004358">
    <property type="entry name" value="Sig_transdc_His_kin-like_C"/>
</dbReference>
<dbReference type="InterPro" id="IPR011006">
    <property type="entry name" value="CheY-like_superfamily"/>
</dbReference>
<keyword evidence="4" id="KW-1003">Cell membrane</keyword>
<dbReference type="InterPro" id="IPR033479">
    <property type="entry name" value="dCache_1"/>
</dbReference>
<evidence type="ECO:0000256" key="8">
    <source>
        <dbReference type="ARBA" id="ARBA00023012"/>
    </source>
</evidence>
<evidence type="ECO:0000256" key="4">
    <source>
        <dbReference type="ARBA" id="ARBA00022475"/>
    </source>
</evidence>
<dbReference type="InterPro" id="IPR001789">
    <property type="entry name" value="Sig_transdc_resp-reg_receiver"/>
</dbReference>
<evidence type="ECO:0000256" key="7">
    <source>
        <dbReference type="ARBA" id="ARBA00022989"/>
    </source>
</evidence>
<dbReference type="Pfam" id="PF00512">
    <property type="entry name" value="HisKA"/>
    <property type="match status" value="1"/>
</dbReference>
<keyword evidence="9 11" id="KW-0472">Membrane</keyword>
<keyword evidence="6 11" id="KW-0812">Transmembrane</keyword>
<feature type="domain" description="Response regulatory" evidence="13">
    <location>
        <begin position="628"/>
        <end position="747"/>
    </location>
</feature>
<keyword evidence="8" id="KW-0902">Two-component regulatory system</keyword>
<feature type="transmembrane region" description="Helical" evidence="11">
    <location>
        <begin position="6"/>
        <end position="26"/>
    </location>
</feature>
<dbReference type="OrthoDB" id="9812395at2"/>
<dbReference type="eggNOG" id="COG4191">
    <property type="taxonomic scope" value="Bacteria"/>
</dbReference>
<dbReference type="InterPro" id="IPR036097">
    <property type="entry name" value="HisK_dim/P_sf"/>
</dbReference>